<dbReference type="NCBIfam" id="TIGR00278">
    <property type="entry name" value="membrane protein insertion efficiency factor YidD"/>
    <property type="match status" value="1"/>
</dbReference>
<keyword evidence="2" id="KW-1185">Reference proteome</keyword>
<dbReference type="HOGENOM" id="CLU_138959_1_1_11"/>
<accession>F6FVJ5</accession>
<gene>
    <name evidence="1" type="ordered locus">Isova_1670</name>
</gene>
<reference evidence="1 2" key="1">
    <citation type="submission" date="2011-05" db="EMBL/GenBank/DDBJ databases">
        <title>Complete sequence of Isoptericola variabilis 225.</title>
        <authorList>
            <consortium name="US DOE Joint Genome Institute"/>
            <person name="Lucas S."/>
            <person name="Han J."/>
            <person name="Lapidus A."/>
            <person name="Cheng J.-F."/>
            <person name="Goodwin L."/>
            <person name="Pitluck S."/>
            <person name="Peters L."/>
            <person name="Mikhailova N."/>
            <person name="Zeytun A."/>
            <person name="Han C."/>
            <person name="Tapia R."/>
            <person name="Land M."/>
            <person name="Hauser L."/>
            <person name="Kyrpides N."/>
            <person name="Ivanova N."/>
            <person name="Pagani I."/>
            <person name="Siebers A."/>
            <person name="Allgaier M."/>
            <person name="Thelen M."/>
            <person name="Hugenholtz P."/>
            <person name="Gladden J."/>
            <person name="Woyke T."/>
        </authorList>
    </citation>
    <scope>NUCLEOTIDE SEQUENCE [LARGE SCALE GENOMIC DNA]</scope>
    <source>
        <strain evidence="2">225</strain>
    </source>
</reference>
<evidence type="ECO:0008006" key="3">
    <source>
        <dbReference type="Google" id="ProtNLM"/>
    </source>
</evidence>
<dbReference type="InterPro" id="IPR002696">
    <property type="entry name" value="Membr_insert_effic_factor_YidD"/>
</dbReference>
<dbReference type="EMBL" id="CP002810">
    <property type="protein sequence ID" value="AEG44422.1"/>
    <property type="molecule type" value="Genomic_DNA"/>
</dbReference>
<name>F6FVJ5_ISOV2</name>
<dbReference type="Proteomes" id="UP000009236">
    <property type="component" value="Chromosome"/>
</dbReference>
<evidence type="ECO:0000313" key="2">
    <source>
        <dbReference type="Proteomes" id="UP000009236"/>
    </source>
</evidence>
<proteinExistence type="predicted"/>
<dbReference type="AlphaFoldDB" id="F6FVJ5"/>
<evidence type="ECO:0000313" key="1">
    <source>
        <dbReference type="EMBL" id="AEG44422.1"/>
    </source>
</evidence>
<dbReference type="RefSeq" id="WP_013838814.1">
    <property type="nucleotide sequence ID" value="NC_015588.1"/>
</dbReference>
<organism evidence="2">
    <name type="scientific">Isoptericola variabilis (strain 225)</name>
    <dbReference type="NCBI Taxonomy" id="743718"/>
    <lineage>
        <taxon>Bacteria</taxon>
        <taxon>Bacillati</taxon>
        <taxon>Actinomycetota</taxon>
        <taxon>Actinomycetes</taxon>
        <taxon>Micrococcales</taxon>
        <taxon>Promicromonosporaceae</taxon>
        <taxon>Isoptericola</taxon>
    </lineage>
</organism>
<dbReference type="KEGG" id="iva:Isova_1670"/>
<dbReference type="STRING" id="743718.Isova_1670"/>
<protein>
    <recommendedName>
        <fullName evidence="3">Membrane protein insertion efficiency factor YidD</fullName>
    </recommendedName>
</protein>
<dbReference type="eggNOG" id="COG0759">
    <property type="taxonomic scope" value="Bacteria"/>
</dbReference>
<sequence>MSPAALLADHLVRGYQRHLSPRKGWHCAHGVLHGDTTCSAAVRDLLARRGLVGAAVPTVLRFLACYHAARTLAASQVSGVCCCGPIPIPFRFGGSRHH</sequence>